<gene>
    <name evidence="8" type="ORF">K0B96_06095</name>
</gene>
<feature type="transmembrane region" description="Helical" evidence="6">
    <location>
        <begin position="138"/>
        <end position="160"/>
    </location>
</feature>
<proteinExistence type="inferred from homology"/>
<evidence type="ECO:0000256" key="6">
    <source>
        <dbReference type="SAM" id="Phobius"/>
    </source>
</evidence>
<keyword evidence="3 6" id="KW-0812">Transmembrane</keyword>
<evidence type="ECO:0000256" key="1">
    <source>
        <dbReference type="ARBA" id="ARBA00004141"/>
    </source>
</evidence>
<evidence type="ECO:0000313" key="9">
    <source>
        <dbReference type="Proteomes" id="UP000825051"/>
    </source>
</evidence>
<keyword evidence="5 6" id="KW-0472">Membrane</keyword>
<dbReference type="InterPro" id="IPR000620">
    <property type="entry name" value="EamA_dom"/>
</dbReference>
<dbReference type="SUPFAM" id="SSF103481">
    <property type="entry name" value="Multidrug resistance efflux transporter EmrE"/>
    <property type="match status" value="2"/>
</dbReference>
<feature type="transmembrane region" description="Helical" evidence="6">
    <location>
        <begin position="232"/>
        <end position="251"/>
    </location>
</feature>
<feature type="domain" description="EamA" evidence="7">
    <location>
        <begin position="138"/>
        <end position="273"/>
    </location>
</feature>
<dbReference type="InterPro" id="IPR050638">
    <property type="entry name" value="AA-Vitamin_Transporters"/>
</dbReference>
<accession>A0A8F9XMM1</accession>
<comment type="subcellular location">
    <subcellularLocation>
        <location evidence="1">Membrane</location>
        <topology evidence="1">Multi-pass membrane protein</topology>
    </subcellularLocation>
</comment>
<feature type="transmembrane region" description="Helical" evidence="6">
    <location>
        <begin position="53"/>
        <end position="74"/>
    </location>
</feature>
<feature type="transmembrane region" description="Helical" evidence="6">
    <location>
        <begin position="28"/>
        <end position="46"/>
    </location>
</feature>
<dbReference type="Pfam" id="PF00892">
    <property type="entry name" value="EamA"/>
    <property type="match status" value="2"/>
</dbReference>
<dbReference type="PANTHER" id="PTHR32322:SF2">
    <property type="entry name" value="EAMA DOMAIN-CONTAINING PROTEIN"/>
    <property type="match status" value="1"/>
</dbReference>
<sequence length="283" mass="30490">MLLLVLVSLIWAFSPGLTKGLVTGVDPAFVAFARLALAFLVFLPFFRWRGLHLRTAAVLFAIGAIQFGAMYLAYNESLRHLPSHEVALFTLTTPLFVTLLADALDRTFRPRALLAALIAVGGAVVIILKSPALSPTLLGVALVQLANLAFAIGQVWYRHLRRHAPAWTDRSAFALVYLGAATLPLIACFTHSVTVTLTGASLLTLLYLGVIASGIAFFLWNKGATHVSAGTLAVMNNAKIPLMVAASLLFFHESADWPRLLLGGALMAFAVWLAERRPSAQFA</sequence>
<dbReference type="InterPro" id="IPR037185">
    <property type="entry name" value="EmrE-like"/>
</dbReference>
<dbReference type="KEGG" id="ole:K0B96_06095"/>
<feature type="transmembrane region" description="Helical" evidence="6">
    <location>
        <begin position="86"/>
        <end position="105"/>
    </location>
</feature>
<organism evidence="8 9">
    <name type="scientific">Horticoccus luteus</name>
    <dbReference type="NCBI Taxonomy" id="2862869"/>
    <lineage>
        <taxon>Bacteria</taxon>
        <taxon>Pseudomonadati</taxon>
        <taxon>Verrucomicrobiota</taxon>
        <taxon>Opitutia</taxon>
        <taxon>Opitutales</taxon>
        <taxon>Opitutaceae</taxon>
        <taxon>Horticoccus</taxon>
    </lineage>
</organism>
<dbReference type="PANTHER" id="PTHR32322">
    <property type="entry name" value="INNER MEMBRANE TRANSPORTER"/>
    <property type="match status" value="1"/>
</dbReference>
<name>A0A8F9XMM1_9BACT</name>
<dbReference type="EMBL" id="CP080507">
    <property type="protein sequence ID" value="QYM80184.1"/>
    <property type="molecule type" value="Genomic_DNA"/>
</dbReference>
<reference evidence="8" key="1">
    <citation type="submission" date="2021-08" db="EMBL/GenBank/DDBJ databases">
        <title>Genome of a novel bacterium of the phylum Verrucomicrobia, Oleiharenicola sp. KSB-15.</title>
        <authorList>
            <person name="Chung J.-H."/>
            <person name="Ahn J.-H."/>
            <person name="Yoon Y."/>
            <person name="Kim D.-Y."/>
            <person name="An S.-H."/>
            <person name="Park I."/>
            <person name="Yeon J."/>
        </authorList>
    </citation>
    <scope>NUCLEOTIDE SEQUENCE</scope>
    <source>
        <strain evidence="8">KSB-15</strain>
    </source>
</reference>
<feature type="transmembrane region" description="Helical" evidence="6">
    <location>
        <begin position="172"/>
        <end position="193"/>
    </location>
</feature>
<keyword evidence="4 6" id="KW-1133">Transmembrane helix</keyword>
<protein>
    <submittedName>
        <fullName evidence="8">EamA family transporter</fullName>
    </submittedName>
</protein>
<dbReference type="GO" id="GO:0016020">
    <property type="term" value="C:membrane"/>
    <property type="evidence" value="ECO:0007669"/>
    <property type="project" value="UniProtKB-SubCell"/>
</dbReference>
<evidence type="ECO:0000256" key="2">
    <source>
        <dbReference type="ARBA" id="ARBA00007362"/>
    </source>
</evidence>
<feature type="domain" description="EamA" evidence="7">
    <location>
        <begin position="2"/>
        <end position="127"/>
    </location>
</feature>
<feature type="transmembrane region" description="Helical" evidence="6">
    <location>
        <begin position="257"/>
        <end position="274"/>
    </location>
</feature>
<evidence type="ECO:0000313" key="8">
    <source>
        <dbReference type="EMBL" id="QYM80184.1"/>
    </source>
</evidence>
<feature type="transmembrane region" description="Helical" evidence="6">
    <location>
        <begin position="199"/>
        <end position="220"/>
    </location>
</feature>
<dbReference type="AlphaFoldDB" id="A0A8F9XMM1"/>
<feature type="transmembrane region" description="Helical" evidence="6">
    <location>
        <begin position="112"/>
        <end position="132"/>
    </location>
</feature>
<evidence type="ECO:0000256" key="3">
    <source>
        <dbReference type="ARBA" id="ARBA00022692"/>
    </source>
</evidence>
<keyword evidence="9" id="KW-1185">Reference proteome</keyword>
<evidence type="ECO:0000256" key="4">
    <source>
        <dbReference type="ARBA" id="ARBA00022989"/>
    </source>
</evidence>
<evidence type="ECO:0000259" key="7">
    <source>
        <dbReference type="Pfam" id="PF00892"/>
    </source>
</evidence>
<dbReference type="RefSeq" id="WP_220164993.1">
    <property type="nucleotide sequence ID" value="NZ_CP080507.1"/>
</dbReference>
<dbReference type="Proteomes" id="UP000825051">
    <property type="component" value="Chromosome"/>
</dbReference>
<comment type="similarity">
    <text evidence="2">Belongs to the EamA transporter family.</text>
</comment>
<evidence type="ECO:0000256" key="5">
    <source>
        <dbReference type="ARBA" id="ARBA00023136"/>
    </source>
</evidence>